<dbReference type="AlphaFoldDB" id="A0AAU9CWK1"/>
<feature type="active site" description="O-(5'-phospho-DNA)-tyrosine intermediate" evidence="9 10">
    <location>
        <position position="123"/>
    </location>
</feature>
<dbReference type="InterPro" id="IPR013760">
    <property type="entry name" value="Topo_IIA-like_dom_sf"/>
</dbReference>
<accession>A0AAU9CWK1</accession>
<sequence>MDEQDNRRIENADVTTTIKTSFLEYAMSVIVARALPDARDGMKPVQRRILFGMNEQGMFPDRPYKKSARITGDVMGKYHPHGDTAIYESMVRMAQDFSYRYPLVDGHGNFGSIDGDPPAAMRYTEARLSKISMEMLRDINKDTVDFVPNYDESEKEPSVLPSRIPNLLLNGATGIAVGMTTNIPPHNLSELIAGIHHLMDNPDVTVTELMEDIKGPDFPTGALVIGRSGIRHAYETGKGSIVLRAKTEVETSKTGRETIIVKEIPYMVNKARLVERIGQLVHEKKIDGITELRDESDREGMRIVIGIRSDTTASIILNNLYKLTPLQVNYSYNMVAIVNGAPKLLNLKDLLNNYLNFQETVIRRRTAFDLKKAQARIHILEGLRVALDHIDEIVSLIRSAETPAVAKEGLITKFQLDDIQAQAILDMRLVRLTGLERDKIEDEYAKLEKDIADYQDILANPSRVNEIIYNELLEIQTKFGDERQTEIVKDEITNFEDEDLIEQEDIIVGLTHNGYIKRLDPSDFRQQNRGGRGVQGMGLHNDDFVEQLIYTNTHEQILFFTNRGKVYSAKGYQIPSFGRNAKGLPIINLINIEKDERVNTMMKVNSNNENEFLLFVTKHGTVKRTSSTEFSNIRNSGLRALTIHEGDELVNVMLTTGESKIFIGTHLGYCVAFSEEDVRAAGRIASGVRGIRLRDQDYVVGSAIIPDEGEILVISENGYGKKTSSKEYTIKNRGGKGMRTIRVTEKNGPLAGVTTVKGDEDILIVSNKGVVIRFDVQDVSKSGRATLGVRLIRLDQDAKVATVSKAIKIEDQDEEETPKDSDN</sequence>
<dbReference type="InterPro" id="IPR035516">
    <property type="entry name" value="Gyrase/topoIV_suA_C"/>
</dbReference>
<dbReference type="NCBIfam" id="TIGR01063">
    <property type="entry name" value="gyrA"/>
    <property type="match status" value="1"/>
</dbReference>
<feature type="short sequence motif" description="GyrA-box" evidence="9">
    <location>
        <begin position="527"/>
        <end position="533"/>
    </location>
</feature>
<dbReference type="InterPro" id="IPR002205">
    <property type="entry name" value="Topo_IIA_dom_A"/>
</dbReference>
<comment type="subcellular location">
    <subcellularLocation>
        <location evidence="9">Cytoplasm</location>
    </subcellularLocation>
</comment>
<evidence type="ECO:0000256" key="7">
    <source>
        <dbReference type="ARBA" id="ARBA00023125"/>
    </source>
</evidence>
<dbReference type="GO" id="GO:0003677">
    <property type="term" value="F:DNA binding"/>
    <property type="evidence" value="ECO:0007669"/>
    <property type="project" value="UniProtKB-UniRule"/>
</dbReference>
<comment type="catalytic activity">
    <reaction evidence="1 9 10">
        <text>ATP-dependent breakage, passage and rejoining of double-stranded DNA.</text>
        <dbReference type="EC" id="5.6.2.2"/>
    </reaction>
</comment>
<dbReference type="KEGG" id="xak:KIMC2_02250"/>
<comment type="miscellaneous">
    <text evidence="9">Few gyrases are as efficient as E.coli at forming negative supercoils. Not all organisms have 2 type II topoisomerases; in organisms with a single type II topoisomerase this enzyme also has to decatenate newly replicated chromosomes.</text>
</comment>
<dbReference type="FunFam" id="3.30.1360.40:FF:000002">
    <property type="entry name" value="DNA gyrase subunit A"/>
    <property type="match status" value="1"/>
</dbReference>
<dbReference type="GO" id="GO:0005524">
    <property type="term" value="F:ATP binding"/>
    <property type="evidence" value="ECO:0007669"/>
    <property type="project" value="UniProtKB-UniRule"/>
</dbReference>
<comment type="similarity">
    <text evidence="2 9">Belongs to the type II topoisomerase GyrA/ParC subunit family.</text>
</comment>
<dbReference type="InterPro" id="IPR013757">
    <property type="entry name" value="Topo_IIA_A_a_sf"/>
</dbReference>
<dbReference type="Proteomes" id="UP001321804">
    <property type="component" value="Chromosome"/>
</dbReference>
<keyword evidence="8 9" id="KW-0413">Isomerase</keyword>
<dbReference type="HAMAP" id="MF_01897">
    <property type="entry name" value="GyrA"/>
    <property type="match status" value="1"/>
</dbReference>
<keyword evidence="6 9" id="KW-0799">Topoisomerase</keyword>
<dbReference type="GO" id="GO:0005694">
    <property type="term" value="C:chromosome"/>
    <property type="evidence" value="ECO:0007669"/>
    <property type="project" value="InterPro"/>
</dbReference>
<dbReference type="Gene3D" id="3.30.1360.40">
    <property type="match status" value="1"/>
</dbReference>
<evidence type="ECO:0000256" key="2">
    <source>
        <dbReference type="ARBA" id="ARBA00008263"/>
    </source>
</evidence>
<protein>
    <recommendedName>
        <fullName evidence="9">DNA gyrase subunit A</fullName>
        <ecNumber evidence="9">5.6.2.2</ecNumber>
    </recommendedName>
</protein>
<evidence type="ECO:0000256" key="10">
    <source>
        <dbReference type="PROSITE-ProRule" id="PRU01384"/>
    </source>
</evidence>
<evidence type="ECO:0000256" key="3">
    <source>
        <dbReference type="ARBA" id="ARBA00022490"/>
    </source>
</evidence>
<dbReference type="GO" id="GO:0006265">
    <property type="term" value="P:DNA topological change"/>
    <property type="evidence" value="ECO:0007669"/>
    <property type="project" value="UniProtKB-UniRule"/>
</dbReference>
<dbReference type="CDD" id="cd00187">
    <property type="entry name" value="TOP4c"/>
    <property type="match status" value="1"/>
</dbReference>
<dbReference type="FunFam" id="2.120.10.90:FF:000004">
    <property type="entry name" value="DNA gyrase subunit A"/>
    <property type="match status" value="1"/>
</dbReference>
<dbReference type="GO" id="GO:0005737">
    <property type="term" value="C:cytoplasm"/>
    <property type="evidence" value="ECO:0007669"/>
    <property type="project" value="UniProtKB-SubCell"/>
</dbReference>
<name>A0AAU9CWK1_9LACO</name>
<dbReference type="InterPro" id="IPR013758">
    <property type="entry name" value="Topo_IIA_A/C_ab"/>
</dbReference>
<dbReference type="Gene3D" id="2.120.10.90">
    <property type="entry name" value="DNA gyrase/topoisomerase IV, subunit A, C-terminal"/>
    <property type="match status" value="1"/>
</dbReference>
<dbReference type="NCBIfam" id="NF004044">
    <property type="entry name" value="PRK05561.1"/>
    <property type="match status" value="1"/>
</dbReference>
<dbReference type="PANTHER" id="PTHR43493:SF5">
    <property type="entry name" value="DNA GYRASE SUBUNIT A, CHLOROPLASTIC_MITOCHONDRIAL"/>
    <property type="match status" value="1"/>
</dbReference>
<evidence type="ECO:0000256" key="5">
    <source>
        <dbReference type="ARBA" id="ARBA00022840"/>
    </source>
</evidence>
<gene>
    <name evidence="12" type="primary">gyrA_1</name>
    <name evidence="9" type="synonym">gyrA</name>
    <name evidence="12" type="ORF">KIMC2_02250</name>
</gene>
<evidence type="ECO:0000256" key="9">
    <source>
        <dbReference type="HAMAP-Rule" id="MF_01897"/>
    </source>
</evidence>
<dbReference type="EMBL" id="AP026801">
    <property type="protein sequence ID" value="BDR55663.1"/>
    <property type="molecule type" value="Genomic_DNA"/>
</dbReference>
<keyword evidence="13" id="KW-1185">Reference proteome</keyword>
<dbReference type="EC" id="5.6.2.2" evidence="9"/>
<keyword evidence="3 9" id="KW-0963">Cytoplasm</keyword>
<dbReference type="PROSITE" id="PS52040">
    <property type="entry name" value="TOPO_IIA"/>
    <property type="match status" value="1"/>
</dbReference>
<dbReference type="FunFam" id="3.90.199.10:FF:000001">
    <property type="entry name" value="DNA gyrase subunit A"/>
    <property type="match status" value="1"/>
</dbReference>
<evidence type="ECO:0000256" key="4">
    <source>
        <dbReference type="ARBA" id="ARBA00022741"/>
    </source>
</evidence>
<evidence type="ECO:0000256" key="8">
    <source>
        <dbReference type="ARBA" id="ARBA00023235"/>
    </source>
</evidence>
<dbReference type="RefSeq" id="WP_317697166.1">
    <property type="nucleotide sequence ID" value="NZ_AP026801.1"/>
</dbReference>
<keyword evidence="5 9" id="KW-0067">ATP-binding</keyword>
<keyword evidence="7 9" id="KW-0238">DNA-binding</keyword>
<dbReference type="Pfam" id="PF03989">
    <property type="entry name" value="DNA_gyraseA_C"/>
    <property type="match status" value="6"/>
</dbReference>
<evidence type="ECO:0000256" key="6">
    <source>
        <dbReference type="ARBA" id="ARBA00023029"/>
    </source>
</evidence>
<dbReference type="GO" id="GO:0006261">
    <property type="term" value="P:DNA-templated DNA replication"/>
    <property type="evidence" value="ECO:0007669"/>
    <property type="project" value="UniProtKB-UniRule"/>
</dbReference>
<dbReference type="InterPro" id="IPR006691">
    <property type="entry name" value="GyrA/parC_rep"/>
</dbReference>
<dbReference type="InterPro" id="IPR050220">
    <property type="entry name" value="Type_II_DNA_Topoisomerases"/>
</dbReference>
<feature type="domain" description="Topo IIA-type catalytic" evidence="11">
    <location>
        <begin position="35"/>
        <end position="500"/>
    </location>
</feature>
<proteinExistence type="inferred from homology"/>
<comment type="function">
    <text evidence="9">A type II topoisomerase that negatively supercoils closed circular double-stranded (ds) DNA in an ATP-dependent manner to modulate DNA topology and maintain chromosomes in an underwound state. Negative supercoiling favors strand separation, and DNA replication, transcription, recombination and repair, all of which involve strand separation. Also able to catalyze the interconversion of other topological isomers of dsDNA rings, including catenanes and knotted rings. Type II topoisomerases break and join 2 DNA strands simultaneously in an ATP-dependent manner.</text>
</comment>
<dbReference type="SUPFAM" id="SSF101904">
    <property type="entry name" value="GyrA/ParC C-terminal domain-like"/>
    <property type="match status" value="1"/>
</dbReference>
<dbReference type="SUPFAM" id="SSF56719">
    <property type="entry name" value="Type II DNA topoisomerase"/>
    <property type="match status" value="1"/>
</dbReference>
<evidence type="ECO:0000259" key="11">
    <source>
        <dbReference type="PROSITE" id="PS52040"/>
    </source>
</evidence>
<evidence type="ECO:0000313" key="12">
    <source>
        <dbReference type="EMBL" id="BDR55663.1"/>
    </source>
</evidence>
<dbReference type="NCBIfam" id="NF004043">
    <property type="entry name" value="PRK05560.1"/>
    <property type="match status" value="1"/>
</dbReference>
<comment type="subunit">
    <text evidence="9">Heterotetramer, composed of two GyrA and two GyrB chains. In the heterotetramer, GyrA contains the active site tyrosine that forms a transient covalent intermediate with DNA, while GyrB binds cofactors and catalyzes ATP hydrolysis.</text>
</comment>
<dbReference type="PANTHER" id="PTHR43493">
    <property type="entry name" value="DNA GYRASE/TOPOISOMERASE SUBUNIT A"/>
    <property type="match status" value="1"/>
</dbReference>
<evidence type="ECO:0000313" key="13">
    <source>
        <dbReference type="Proteomes" id="UP001321804"/>
    </source>
</evidence>
<dbReference type="Pfam" id="PF00521">
    <property type="entry name" value="DNA_topoisoIV"/>
    <property type="match status" value="1"/>
</dbReference>
<dbReference type="SMART" id="SM00434">
    <property type="entry name" value="TOP4c"/>
    <property type="match status" value="1"/>
</dbReference>
<reference evidence="12 13" key="1">
    <citation type="journal article" date="2023" name="Microbiol. Spectr.">
        <title>Symbiosis of Carpenter Bees with Uncharacterized Lactic Acid Bacteria Showing NAD Auxotrophy.</title>
        <authorList>
            <person name="Kawasaki S."/>
            <person name="Ozawa K."/>
            <person name="Mori T."/>
            <person name="Yamamoto A."/>
            <person name="Ito M."/>
            <person name="Ohkuma M."/>
            <person name="Sakamoto M."/>
            <person name="Matsutani M."/>
        </authorList>
    </citation>
    <scope>NUCLEOTIDE SEQUENCE [LARGE SCALE GENOMIC DNA]</scope>
    <source>
        <strain evidence="12 13">KimC2</strain>
    </source>
</reference>
<dbReference type="FunFam" id="1.10.268.10:FF:000001">
    <property type="entry name" value="DNA gyrase subunit A"/>
    <property type="match status" value="1"/>
</dbReference>
<organism evidence="12 13">
    <name type="scientific">Xylocopilactobacillus apis</name>
    <dbReference type="NCBI Taxonomy" id="2932183"/>
    <lineage>
        <taxon>Bacteria</taxon>
        <taxon>Bacillati</taxon>
        <taxon>Bacillota</taxon>
        <taxon>Bacilli</taxon>
        <taxon>Lactobacillales</taxon>
        <taxon>Lactobacillaceae</taxon>
        <taxon>Xylocopilactobacillus</taxon>
    </lineage>
</organism>
<dbReference type="Gene3D" id="3.90.199.10">
    <property type="entry name" value="Topoisomerase II, domain 5"/>
    <property type="match status" value="1"/>
</dbReference>
<dbReference type="InterPro" id="IPR005743">
    <property type="entry name" value="GyrA"/>
</dbReference>
<dbReference type="GO" id="GO:0034335">
    <property type="term" value="F:DNA negative supercoiling activity"/>
    <property type="evidence" value="ECO:0007669"/>
    <property type="project" value="UniProtKB-ARBA"/>
</dbReference>
<dbReference type="GO" id="GO:0009330">
    <property type="term" value="C:DNA topoisomerase type II (double strand cut, ATP-hydrolyzing) complex"/>
    <property type="evidence" value="ECO:0007669"/>
    <property type="project" value="TreeGrafter"/>
</dbReference>
<dbReference type="Gene3D" id="1.10.268.10">
    <property type="entry name" value="Topoisomerase, domain 3"/>
    <property type="match status" value="1"/>
</dbReference>
<evidence type="ECO:0000256" key="1">
    <source>
        <dbReference type="ARBA" id="ARBA00000185"/>
    </source>
</evidence>
<keyword evidence="4 9" id="KW-0547">Nucleotide-binding</keyword>